<dbReference type="RefSeq" id="WP_214381879.1">
    <property type="nucleotide sequence ID" value="NZ_CP075566.1"/>
</dbReference>
<gene>
    <name evidence="1" type="ORF">KJF94_05950</name>
</gene>
<organism evidence="1 2">
    <name type="scientific">Pseudomonas hormoni</name>
    <dbReference type="NCBI Taxonomy" id="3093767"/>
    <lineage>
        <taxon>Bacteria</taxon>
        <taxon>Pseudomonadati</taxon>
        <taxon>Pseudomonadota</taxon>
        <taxon>Gammaproteobacteria</taxon>
        <taxon>Pseudomonadales</taxon>
        <taxon>Pseudomonadaceae</taxon>
        <taxon>Pseudomonas</taxon>
    </lineage>
</organism>
<proteinExistence type="predicted"/>
<dbReference type="Proteomes" id="UP000681155">
    <property type="component" value="Chromosome"/>
</dbReference>
<reference evidence="1 2" key="1">
    <citation type="submission" date="2021-05" db="EMBL/GenBank/DDBJ databases">
        <title>Complete genome of the cytokinin-producing biocontrol strain Pseudomonas fluorescens G20-18.</title>
        <authorList>
            <person name="Nielsen T.K."/>
            <person name="Mekureyaw M.F."/>
            <person name="Hansen L.H."/>
            <person name="Nicolaisen M.H."/>
            <person name="Roitsch T.G."/>
            <person name="Hennessy R.C."/>
        </authorList>
    </citation>
    <scope>NUCLEOTIDE SEQUENCE [LARGE SCALE GENOMIC DNA]</scope>
    <source>
        <strain evidence="1 2">G20-18</strain>
    </source>
</reference>
<evidence type="ECO:0000313" key="2">
    <source>
        <dbReference type="Proteomes" id="UP000681155"/>
    </source>
</evidence>
<name>A0ABX8EZK1_9PSED</name>
<keyword evidence="2" id="KW-1185">Reference proteome</keyword>
<dbReference type="InterPro" id="IPR013388">
    <property type="entry name" value="T3SS_OrgA/MxiK"/>
</dbReference>
<accession>A0ABX8EZK1</accession>
<dbReference type="Pfam" id="PF09482">
    <property type="entry name" value="OrgA_MxiK"/>
    <property type="match status" value="1"/>
</dbReference>
<sequence>MTSCAERLRRILVEPLDYVHPQRLSLPAGFDSPDARRVLNRMLLEGLDRQGPWPPMPLTAVAQQWIRQWQQLPYIASLMGAWRLFPQLARGGALQQLPMPLRQFASCRPGPRVGVPLEPSSVPLQQVEAAGFNSLSSFSGFLPPPLFERLSLQFSPHVVGLHTQWPVTDADPALFLLAVQHARLYPNPG</sequence>
<protein>
    <submittedName>
        <fullName evidence="1">Secretion system protein</fullName>
    </submittedName>
</protein>
<evidence type="ECO:0000313" key="1">
    <source>
        <dbReference type="EMBL" id="QVW25126.1"/>
    </source>
</evidence>
<dbReference type="EMBL" id="CP075566">
    <property type="protein sequence ID" value="QVW25126.1"/>
    <property type="molecule type" value="Genomic_DNA"/>
</dbReference>